<dbReference type="AlphaFoldDB" id="A0A8H3QX83"/>
<name>A0A8H3QX83_9GLOM</name>
<reference evidence="1" key="1">
    <citation type="submission" date="2019-10" db="EMBL/GenBank/DDBJ databases">
        <title>Conservation and host-specific expression of non-tandemly repeated heterogenous ribosome RNA gene in arbuscular mycorrhizal fungi.</title>
        <authorList>
            <person name="Maeda T."/>
            <person name="Kobayashi Y."/>
            <person name="Nakagawa T."/>
            <person name="Ezawa T."/>
            <person name="Yamaguchi K."/>
            <person name="Bino T."/>
            <person name="Nishimoto Y."/>
            <person name="Shigenobu S."/>
            <person name="Kawaguchi M."/>
        </authorList>
    </citation>
    <scope>NUCLEOTIDE SEQUENCE</scope>
    <source>
        <strain evidence="1">HR1</strain>
    </source>
</reference>
<evidence type="ECO:0000313" key="2">
    <source>
        <dbReference type="Proteomes" id="UP000615446"/>
    </source>
</evidence>
<accession>A0A8H3QX83</accession>
<dbReference type="EMBL" id="BLAL01000242">
    <property type="protein sequence ID" value="GES95301.1"/>
    <property type="molecule type" value="Genomic_DNA"/>
</dbReference>
<sequence length="109" mass="12523">MTRDQFVDLSQLTSRVFSITPNEEALGLGNDDLEINSSAKNKFLKMVKKISEIVELKYNRSDVKSCRFCRGISGRVDYAIKDSVSRKIKSIKSPWDLHRISDNSKTHMR</sequence>
<gene>
    <name evidence="1" type="ORF">RCL2_002197600</name>
</gene>
<comment type="caution">
    <text evidence="1">The sequence shown here is derived from an EMBL/GenBank/DDBJ whole genome shotgun (WGS) entry which is preliminary data.</text>
</comment>
<evidence type="ECO:0000313" key="1">
    <source>
        <dbReference type="EMBL" id="GES95301.1"/>
    </source>
</evidence>
<organism evidence="1 2">
    <name type="scientific">Rhizophagus clarus</name>
    <dbReference type="NCBI Taxonomy" id="94130"/>
    <lineage>
        <taxon>Eukaryota</taxon>
        <taxon>Fungi</taxon>
        <taxon>Fungi incertae sedis</taxon>
        <taxon>Mucoromycota</taxon>
        <taxon>Glomeromycotina</taxon>
        <taxon>Glomeromycetes</taxon>
        <taxon>Glomerales</taxon>
        <taxon>Glomeraceae</taxon>
        <taxon>Rhizophagus</taxon>
    </lineage>
</organism>
<proteinExistence type="predicted"/>
<protein>
    <submittedName>
        <fullName evidence="1">Uncharacterized protein</fullName>
    </submittedName>
</protein>
<dbReference type="Proteomes" id="UP000615446">
    <property type="component" value="Unassembled WGS sequence"/>
</dbReference>